<keyword evidence="1" id="KW-1133">Transmembrane helix</keyword>
<evidence type="ECO:0000313" key="3">
    <source>
        <dbReference type="Proteomes" id="UP001152888"/>
    </source>
</evidence>
<keyword evidence="3" id="KW-1185">Reference proteome</keyword>
<name>A0A9P0KK68_ACAOB</name>
<dbReference type="Proteomes" id="UP001152888">
    <property type="component" value="Unassembled WGS sequence"/>
</dbReference>
<sequence>MKSQLSALITSPEGIRASWLVSRFQPDGVDYISSEPLRLLWHRFHRHSSLMNITVDCIGISTIILNGSFVKRM</sequence>
<feature type="transmembrane region" description="Helical" evidence="1">
    <location>
        <begin position="50"/>
        <end position="70"/>
    </location>
</feature>
<keyword evidence="1" id="KW-0812">Transmembrane</keyword>
<gene>
    <name evidence="2" type="ORF">ACAOBT_LOCUS12494</name>
</gene>
<reference evidence="2" key="1">
    <citation type="submission" date="2022-03" db="EMBL/GenBank/DDBJ databases">
        <authorList>
            <person name="Sayadi A."/>
        </authorList>
    </citation>
    <scope>NUCLEOTIDE SEQUENCE</scope>
</reference>
<dbReference type="AlphaFoldDB" id="A0A9P0KK68"/>
<organism evidence="2 3">
    <name type="scientific">Acanthoscelides obtectus</name>
    <name type="common">Bean weevil</name>
    <name type="synonym">Bruchus obtectus</name>
    <dbReference type="NCBI Taxonomy" id="200917"/>
    <lineage>
        <taxon>Eukaryota</taxon>
        <taxon>Metazoa</taxon>
        <taxon>Ecdysozoa</taxon>
        <taxon>Arthropoda</taxon>
        <taxon>Hexapoda</taxon>
        <taxon>Insecta</taxon>
        <taxon>Pterygota</taxon>
        <taxon>Neoptera</taxon>
        <taxon>Endopterygota</taxon>
        <taxon>Coleoptera</taxon>
        <taxon>Polyphaga</taxon>
        <taxon>Cucujiformia</taxon>
        <taxon>Chrysomeloidea</taxon>
        <taxon>Chrysomelidae</taxon>
        <taxon>Bruchinae</taxon>
        <taxon>Bruchini</taxon>
        <taxon>Acanthoscelides</taxon>
    </lineage>
</organism>
<dbReference type="EMBL" id="CAKOFQ010006854">
    <property type="protein sequence ID" value="CAH1977153.1"/>
    <property type="molecule type" value="Genomic_DNA"/>
</dbReference>
<proteinExistence type="predicted"/>
<evidence type="ECO:0000313" key="2">
    <source>
        <dbReference type="EMBL" id="CAH1977153.1"/>
    </source>
</evidence>
<accession>A0A9P0KK68</accession>
<keyword evidence="1" id="KW-0472">Membrane</keyword>
<evidence type="ECO:0000256" key="1">
    <source>
        <dbReference type="SAM" id="Phobius"/>
    </source>
</evidence>
<protein>
    <submittedName>
        <fullName evidence="2">Uncharacterized protein</fullName>
    </submittedName>
</protein>
<comment type="caution">
    <text evidence="2">The sequence shown here is derived from an EMBL/GenBank/DDBJ whole genome shotgun (WGS) entry which is preliminary data.</text>
</comment>